<sequence length="333" mass="35692">MNSKFSRRNVLKVAGGGVAMAALGMPSILRAQGSFPDRPINIVVPFDTGGYNDRLARAFAPFLQEALGQPLTIINRGGAGALLGHTFFLQQPDDGYTILCTSAAPYLPLNILTQNAQFALDDFYMVNLPSQDYTLLACSSDSDIQTIDDVISRLKEDPTSLSVGLQPASADLVNFSILCEANDIDMAATRMVTYDGGGPARNAVAGGVVDIGLVGGEGFLPLAEQIRPLLTFDSRQRDNWEGAIVTDVLGAEADFVVGSQRGWGLHGSMQESNPEVFQILVQAIETASKNPAAIEALTTQQLATDWYGPEESNQMLARTSAVMEQYIDLLQGQ</sequence>
<dbReference type="PROSITE" id="PS51318">
    <property type="entry name" value="TAT"/>
    <property type="match status" value="1"/>
</dbReference>
<dbReference type="Proteomes" id="UP000268192">
    <property type="component" value="Chromosome"/>
</dbReference>
<evidence type="ECO:0000313" key="2">
    <source>
        <dbReference type="EMBL" id="AZN70213.1"/>
    </source>
</evidence>
<proteinExistence type="inferred from homology"/>
<dbReference type="EMBL" id="CP032509">
    <property type="protein sequence ID" value="AZN70213.1"/>
    <property type="molecule type" value="Genomic_DNA"/>
</dbReference>
<dbReference type="PANTHER" id="PTHR42928:SF5">
    <property type="entry name" value="BLR1237 PROTEIN"/>
    <property type="match status" value="1"/>
</dbReference>
<dbReference type="Gene3D" id="3.40.190.10">
    <property type="entry name" value="Periplasmic binding protein-like II"/>
    <property type="match status" value="1"/>
</dbReference>
<accession>A0A3S9AZS8</accession>
<dbReference type="Pfam" id="PF03401">
    <property type="entry name" value="TctC"/>
    <property type="match status" value="1"/>
</dbReference>
<dbReference type="AlphaFoldDB" id="A0A3S9AZS8"/>
<protein>
    <submittedName>
        <fullName evidence="2">Tripartite tricarboxylate transporter substrate binding protein</fullName>
    </submittedName>
</protein>
<dbReference type="KEGG" id="abaw:D5400_02020"/>
<keyword evidence="3" id="KW-1185">Reference proteome</keyword>
<evidence type="ECO:0000256" key="1">
    <source>
        <dbReference type="ARBA" id="ARBA00006987"/>
    </source>
</evidence>
<dbReference type="InterPro" id="IPR006311">
    <property type="entry name" value="TAT_signal"/>
</dbReference>
<comment type="similarity">
    <text evidence="1">Belongs to the UPF0065 (bug) family.</text>
</comment>
<reference evidence="2 3" key="1">
    <citation type="submission" date="2018-09" db="EMBL/GenBank/DDBJ databases">
        <title>Marinorhizobium profundi gen. nov., sp. nov., isolated from a deep-sea sediment sample from the New Britain Trench and proposal of Marinorhizobiaceae fam. nov. in the order Rhizobiales of the class Alphaproteobacteria.</title>
        <authorList>
            <person name="Cao J."/>
        </authorList>
    </citation>
    <scope>NUCLEOTIDE SEQUENCE [LARGE SCALE GENOMIC DNA]</scope>
    <source>
        <strain evidence="2 3">WS11</strain>
    </source>
</reference>
<gene>
    <name evidence="2" type="ORF">D5400_02020</name>
</gene>
<dbReference type="RefSeq" id="WP_126007168.1">
    <property type="nucleotide sequence ID" value="NZ_CP032509.1"/>
</dbReference>
<dbReference type="OrthoDB" id="8443386at2"/>
<dbReference type="PANTHER" id="PTHR42928">
    <property type="entry name" value="TRICARBOXYLATE-BINDING PROTEIN"/>
    <property type="match status" value="1"/>
</dbReference>
<dbReference type="InterPro" id="IPR042100">
    <property type="entry name" value="Bug_dom1"/>
</dbReference>
<evidence type="ECO:0000313" key="3">
    <source>
        <dbReference type="Proteomes" id="UP000268192"/>
    </source>
</evidence>
<dbReference type="Gene3D" id="3.40.190.150">
    <property type="entry name" value="Bordetella uptake gene, domain 1"/>
    <property type="match status" value="1"/>
</dbReference>
<organism evidence="2 3">
    <name type="scientific">Georhizobium profundi</name>
    <dbReference type="NCBI Taxonomy" id="2341112"/>
    <lineage>
        <taxon>Bacteria</taxon>
        <taxon>Pseudomonadati</taxon>
        <taxon>Pseudomonadota</taxon>
        <taxon>Alphaproteobacteria</taxon>
        <taxon>Hyphomicrobiales</taxon>
        <taxon>Rhizobiaceae</taxon>
        <taxon>Georhizobium</taxon>
    </lineage>
</organism>
<dbReference type="InterPro" id="IPR005064">
    <property type="entry name" value="BUG"/>
</dbReference>
<dbReference type="CDD" id="cd07012">
    <property type="entry name" value="PBP2_Bug_TTT"/>
    <property type="match status" value="1"/>
</dbReference>
<name>A0A3S9AZS8_9HYPH</name>